<name>A0A7W6DTG9_9RHOB</name>
<keyword evidence="2" id="KW-1185">Reference proteome</keyword>
<proteinExistence type="predicted"/>
<gene>
    <name evidence="1" type="ORF">GGQ68_002739</name>
</gene>
<reference evidence="1 2" key="1">
    <citation type="submission" date="2020-08" db="EMBL/GenBank/DDBJ databases">
        <title>Genomic Encyclopedia of Type Strains, Phase IV (KMG-IV): sequencing the most valuable type-strain genomes for metagenomic binning, comparative biology and taxonomic classification.</title>
        <authorList>
            <person name="Goeker M."/>
        </authorList>
    </citation>
    <scope>NUCLEOTIDE SEQUENCE [LARGE SCALE GENOMIC DNA]</scope>
    <source>
        <strain evidence="1 2">DSM 102235</strain>
    </source>
</reference>
<protein>
    <submittedName>
        <fullName evidence="1">Uncharacterized protein</fullName>
    </submittedName>
</protein>
<evidence type="ECO:0000313" key="2">
    <source>
        <dbReference type="Proteomes" id="UP000541426"/>
    </source>
</evidence>
<organism evidence="1 2">
    <name type="scientific">Sagittula marina</name>
    <dbReference type="NCBI Taxonomy" id="943940"/>
    <lineage>
        <taxon>Bacteria</taxon>
        <taxon>Pseudomonadati</taxon>
        <taxon>Pseudomonadota</taxon>
        <taxon>Alphaproteobacteria</taxon>
        <taxon>Rhodobacterales</taxon>
        <taxon>Roseobacteraceae</taxon>
        <taxon>Sagittula</taxon>
    </lineage>
</organism>
<dbReference type="AlphaFoldDB" id="A0A7W6DTG9"/>
<dbReference type="RefSeq" id="WP_183966746.1">
    <property type="nucleotide sequence ID" value="NZ_BAABBZ010000002.1"/>
</dbReference>
<dbReference type="EMBL" id="JACIEJ010000006">
    <property type="protein sequence ID" value="MBB3986400.1"/>
    <property type="molecule type" value="Genomic_DNA"/>
</dbReference>
<sequence>MGKVYIYSIDLLEKLYRPLRGKPGEAWFLDAPRSHIGTKFNYVADYDSRDASIRDINRFVDNCERSFIGDALNSGDCSSNIIDTIYELAALGLISAEATNVYRPFSAAFDESLYGIDDGLELVVGLEACNAAELLCGSVD</sequence>
<comment type="caution">
    <text evidence="1">The sequence shown here is derived from an EMBL/GenBank/DDBJ whole genome shotgun (WGS) entry which is preliminary data.</text>
</comment>
<evidence type="ECO:0000313" key="1">
    <source>
        <dbReference type="EMBL" id="MBB3986400.1"/>
    </source>
</evidence>
<accession>A0A7W6DTG9</accession>
<dbReference type="Proteomes" id="UP000541426">
    <property type="component" value="Unassembled WGS sequence"/>
</dbReference>